<dbReference type="EMBL" id="CASHTH010002898">
    <property type="protein sequence ID" value="CAI8036813.1"/>
    <property type="molecule type" value="Genomic_DNA"/>
</dbReference>
<proteinExistence type="predicted"/>
<organism evidence="1 2">
    <name type="scientific">Geodia barretti</name>
    <name type="common">Barrett's horny sponge</name>
    <dbReference type="NCBI Taxonomy" id="519541"/>
    <lineage>
        <taxon>Eukaryota</taxon>
        <taxon>Metazoa</taxon>
        <taxon>Porifera</taxon>
        <taxon>Demospongiae</taxon>
        <taxon>Heteroscleromorpha</taxon>
        <taxon>Tetractinellida</taxon>
        <taxon>Astrophorina</taxon>
        <taxon>Geodiidae</taxon>
        <taxon>Geodia</taxon>
    </lineage>
</organism>
<reference evidence="1" key="1">
    <citation type="submission" date="2023-03" db="EMBL/GenBank/DDBJ databases">
        <authorList>
            <person name="Steffen K."/>
            <person name="Cardenas P."/>
        </authorList>
    </citation>
    <scope>NUCLEOTIDE SEQUENCE</scope>
</reference>
<name>A0AA35SWU2_GEOBA</name>
<gene>
    <name evidence="1" type="ORF">GBAR_LOCUS20625</name>
</gene>
<dbReference type="AlphaFoldDB" id="A0AA35SWU2"/>
<dbReference type="Proteomes" id="UP001174909">
    <property type="component" value="Unassembled WGS sequence"/>
</dbReference>
<protein>
    <submittedName>
        <fullName evidence="1">Uncharacterized protein</fullName>
    </submittedName>
</protein>
<sequence>MWYGIGDRVPRESVWGIVQNAFDPLSRAVVGHDPVFEALEAWVLYFVKPVTVEDRYERVMVGDDGEVRKAREEQLAFGDGP</sequence>
<comment type="caution">
    <text evidence="1">The sequence shown here is derived from an EMBL/GenBank/DDBJ whole genome shotgun (WGS) entry which is preliminary data.</text>
</comment>
<keyword evidence="2" id="KW-1185">Reference proteome</keyword>
<evidence type="ECO:0000313" key="1">
    <source>
        <dbReference type="EMBL" id="CAI8036813.1"/>
    </source>
</evidence>
<accession>A0AA35SWU2</accession>
<evidence type="ECO:0000313" key="2">
    <source>
        <dbReference type="Proteomes" id="UP001174909"/>
    </source>
</evidence>